<gene>
    <name evidence="3" type="ORF">OEZ85_003162</name>
</gene>
<evidence type="ECO:0000256" key="1">
    <source>
        <dbReference type="SAM" id="MobiDB-lite"/>
    </source>
</evidence>
<organism evidence="3 4">
    <name type="scientific">Tetradesmus obliquus</name>
    <name type="common">Green alga</name>
    <name type="synonym">Acutodesmus obliquus</name>
    <dbReference type="NCBI Taxonomy" id="3088"/>
    <lineage>
        <taxon>Eukaryota</taxon>
        <taxon>Viridiplantae</taxon>
        <taxon>Chlorophyta</taxon>
        <taxon>core chlorophytes</taxon>
        <taxon>Chlorophyceae</taxon>
        <taxon>CS clade</taxon>
        <taxon>Sphaeropleales</taxon>
        <taxon>Scenedesmaceae</taxon>
        <taxon>Tetradesmus</taxon>
    </lineage>
</organism>
<accession>A0ABY8U0C9</accession>
<feature type="compositionally biased region" description="Polar residues" evidence="1">
    <location>
        <begin position="311"/>
        <end position="321"/>
    </location>
</feature>
<sequence length="1296" mass="133721">MAVCANCVIGSLDEGTPKGKESTIAGVPCYISEPPTGSSAAIILGTDVFGYKLPNARLIADAFADNGFLCVVPDYFKGEPMDMQMLLTYESLPGLSLLGKARSYLWLAWKWMGMGAWLKRHPADCAIDVVTAAAAELRDKHGARKVGLQGYCYGGLVGVLMVNRPQTLDAVCSAHPGAMIRIPKELEAAAVPLLFICPGKDAWFPEKTRAAAEKMLEEKSPGLARFVIYPGTQHGFAGVKMQCAVRSGPLLLLFLVTLAALHAPAAHARSLADSRSCLLHGRPVTITINFVNPNAVAATRAARAAGPPHTSFGTRTATGPQRRSEVANDVVVLTGVPDCNGLRFEVPDPSNAGVNLLVLVQDSKISFTASLNARLAADIKSGRRLLESGLIVNSSDANTFVLGNASSFAASISVGNNTSISNGDSTLNVSGIYNSTGAAFSLNYSNITSGGTNFSINLDQPLFTFDRNNFTFVSEDSLDILLGFNNTSNSTTTNRGCSPLSVLGPAPPQLPNTNFFLSSESSRPSLAPNAPPPAPSCLPAIDTVCVGMCVGGTTTGYTAAGRSNDPVALCVTNANGNSRWIYQGGCFKTCAANSLPDLASLPTDSGVDPSLPCNPDASLAHGFTCELKCKAGYVAAAAGAPKASCVDGKLQLERPTLGSCLPKSCDINPLDAFMESAPLDPSDTSKLLLQSFSRADGGGPCEGGQDGQVCNGACLGAPTGNGPPVTATCVLGVWQFQGRCPVGPTVDVHLVTSGLTFNIFTTFNPFTRDIPQNIGGSLNPTASSFSTTQFFSSSVYVDGAAWRGSGGSLQPKALGPLQQLLADLIRLGVLGVLPGFSSSLGRLAGLSIDEAATLLSLQQASVTVAAKQGSRCYAGTQAFAPEGTPCYRCPPDSISQDGSQCTPCTIVNSEPNPAQTACSCKYGYDAVLLGGQLQMCMQWYLNCAAIPHSEVNAIGTGCSCRYGFKGSFDPTTGKLAACTPIDCSTTPGADLDAAGAGCTCKPGFKQTVAADGSLQCVSEVQPAADDVAAGTAGTWLTIAVLENDPGSPTLIKSVSGPALGGRAIIAPDAVSGKDVIRYISNTPASSGTDTFNYTTELGSAVVSVTLTPGPCTESSCGIQRRNAAAQPGTCQAGRCVCVPGSGMASVFVRNPSAAAAALTPQVPACRYRGFTPVGDFTAPGKIVDIVAAAGEQSLSFRLSKDAAAAECATIQPVTFLGIRQLKACPDARKRSSVPTPSALAPKYAVDLSLSCDKGLYSIAVPIPGGQVGSCYDVMLRLADGTSRRTVMRDVGSGSSG</sequence>
<proteinExistence type="predicted"/>
<dbReference type="InterPro" id="IPR002925">
    <property type="entry name" value="Dienelactn_hydro"/>
</dbReference>
<dbReference type="PANTHER" id="PTHR17630">
    <property type="entry name" value="DIENELACTONE HYDROLASE"/>
    <property type="match status" value="1"/>
</dbReference>
<dbReference type="SUPFAM" id="SSF53474">
    <property type="entry name" value="alpha/beta-Hydrolases"/>
    <property type="match status" value="1"/>
</dbReference>
<reference evidence="3 4" key="1">
    <citation type="submission" date="2023-05" db="EMBL/GenBank/DDBJ databases">
        <title>A 100% complete, gapless, phased diploid assembly of the Scenedesmus obliquus UTEX 3031 genome.</title>
        <authorList>
            <person name="Biondi T.C."/>
            <person name="Hanschen E.R."/>
            <person name="Kwon T."/>
            <person name="Eng W."/>
            <person name="Kruse C.P.S."/>
            <person name="Koehler S.I."/>
            <person name="Kunde Y."/>
            <person name="Gleasner C.D."/>
            <person name="You Mak K.T."/>
            <person name="Polle J."/>
            <person name="Hovde B.T."/>
            <person name="Starkenburg S.R."/>
        </authorList>
    </citation>
    <scope>NUCLEOTIDE SEQUENCE [LARGE SCALE GENOMIC DNA]</scope>
    <source>
        <strain evidence="3 4">DOE0152z</strain>
    </source>
</reference>
<dbReference type="PANTHER" id="PTHR17630:SF44">
    <property type="entry name" value="PROTEIN AIM2"/>
    <property type="match status" value="1"/>
</dbReference>
<feature type="region of interest" description="Disordered" evidence="1">
    <location>
        <begin position="302"/>
        <end position="324"/>
    </location>
</feature>
<dbReference type="Gene3D" id="3.40.50.1820">
    <property type="entry name" value="alpha/beta hydrolase"/>
    <property type="match status" value="1"/>
</dbReference>
<keyword evidence="4" id="KW-1185">Reference proteome</keyword>
<evidence type="ECO:0000313" key="3">
    <source>
        <dbReference type="EMBL" id="WIA14660.1"/>
    </source>
</evidence>
<dbReference type="InterPro" id="IPR029058">
    <property type="entry name" value="AB_hydrolase_fold"/>
</dbReference>
<feature type="domain" description="Dienelactone hydrolase" evidence="2">
    <location>
        <begin position="30"/>
        <end position="238"/>
    </location>
</feature>
<protein>
    <recommendedName>
        <fullName evidence="2">Dienelactone hydrolase domain-containing protein</fullName>
    </recommendedName>
</protein>
<evidence type="ECO:0000313" key="4">
    <source>
        <dbReference type="Proteomes" id="UP001244341"/>
    </source>
</evidence>
<dbReference type="EMBL" id="CP126212">
    <property type="protein sequence ID" value="WIA14660.1"/>
    <property type="molecule type" value="Genomic_DNA"/>
</dbReference>
<dbReference type="Pfam" id="PF01738">
    <property type="entry name" value="DLH"/>
    <property type="match status" value="1"/>
</dbReference>
<evidence type="ECO:0000259" key="2">
    <source>
        <dbReference type="Pfam" id="PF01738"/>
    </source>
</evidence>
<dbReference type="Proteomes" id="UP001244341">
    <property type="component" value="Chromosome 5b"/>
</dbReference>
<name>A0ABY8U0C9_TETOB</name>